<dbReference type="Pfam" id="PF13593">
    <property type="entry name" value="SBF_like"/>
    <property type="match status" value="1"/>
</dbReference>
<keyword evidence="1" id="KW-0472">Membrane</keyword>
<dbReference type="Gene3D" id="1.20.1530.20">
    <property type="match status" value="1"/>
</dbReference>
<protein>
    <submittedName>
        <fullName evidence="2">Bile acid:sodium symporter</fullName>
    </submittedName>
</protein>
<sequence>MTEPAPAPTPSSGFSTLLARIASEWFLLGLGGVVLLAYLFPSAGSDASPLPWHTITTVGVSIIFFAYGLRLSPAKLKTGMRNWQLHLVTQLTTFALFPLLALAVRPFFAGAEGALLWQSIFFLCALPSTVSTSVVMVSIAQGNIPAAIFNATLSGLLGIVLTPLLTGLVLQTSAAGIPLQDLVLDLVGQVIVPVAAGVLLNRWLGAFAERNGKLLRTSDQIIILLIVFTAFCESFAEGVFSSYALWDVVGLSVGMVALYFAVFGLVWGLGRLLNFPREDRITAVFCGSKKSLVHGSVFASLLFPGAATGVLLLPLMLYHALQIIVASTMAQRIGRQTAMASAVPASE</sequence>
<evidence type="ECO:0000313" key="2">
    <source>
        <dbReference type="EMBL" id="UOR06427.1"/>
    </source>
</evidence>
<dbReference type="AlphaFoldDB" id="A0A8T9SXH3"/>
<feature type="transmembrane region" description="Helical" evidence="1">
    <location>
        <begin position="249"/>
        <end position="270"/>
    </location>
</feature>
<keyword evidence="1" id="KW-0812">Transmembrane</keyword>
<proteinExistence type="predicted"/>
<dbReference type="PANTHER" id="PTHR18640">
    <property type="entry name" value="SOLUTE CARRIER FAMILY 10 MEMBER 7"/>
    <property type="match status" value="1"/>
</dbReference>
<keyword evidence="3" id="KW-1185">Reference proteome</keyword>
<evidence type="ECO:0000313" key="3">
    <source>
        <dbReference type="Proteomes" id="UP000829925"/>
    </source>
</evidence>
<feature type="transmembrane region" description="Helical" evidence="1">
    <location>
        <begin position="83"/>
        <end position="104"/>
    </location>
</feature>
<name>A0A8T9SXH3_9BACT</name>
<feature type="transmembrane region" description="Helical" evidence="1">
    <location>
        <begin position="21"/>
        <end position="40"/>
    </location>
</feature>
<dbReference type="InterPro" id="IPR016833">
    <property type="entry name" value="Put_Na-Bile_cotransptr"/>
</dbReference>
<dbReference type="InterPro" id="IPR038770">
    <property type="entry name" value="Na+/solute_symporter_sf"/>
</dbReference>
<dbReference type="Proteomes" id="UP000829925">
    <property type="component" value="Chromosome"/>
</dbReference>
<reference evidence="2 3" key="1">
    <citation type="submission" date="2022-04" db="EMBL/GenBank/DDBJ databases">
        <title>Hymenobacter sp. isolated from the air.</title>
        <authorList>
            <person name="Won M."/>
            <person name="Lee C.-M."/>
            <person name="Woen H.-Y."/>
            <person name="Kwon S.-W."/>
        </authorList>
    </citation>
    <scope>NUCLEOTIDE SEQUENCE [LARGE SCALE GENOMIC DNA]</scope>
    <source>
        <strain evidence="3">5413 J-13</strain>
    </source>
</reference>
<feature type="transmembrane region" description="Helical" evidence="1">
    <location>
        <begin position="116"/>
        <end position="140"/>
    </location>
</feature>
<dbReference type="EMBL" id="CP095053">
    <property type="protein sequence ID" value="UOR06427.1"/>
    <property type="molecule type" value="Genomic_DNA"/>
</dbReference>
<dbReference type="PIRSF" id="PIRSF026166">
    <property type="entry name" value="UCP026166"/>
    <property type="match status" value="1"/>
</dbReference>
<dbReference type="RefSeq" id="WP_245095397.1">
    <property type="nucleotide sequence ID" value="NZ_CP095053.1"/>
</dbReference>
<feature type="transmembrane region" description="Helical" evidence="1">
    <location>
        <begin position="221"/>
        <end position="243"/>
    </location>
</feature>
<dbReference type="GO" id="GO:0005886">
    <property type="term" value="C:plasma membrane"/>
    <property type="evidence" value="ECO:0007669"/>
    <property type="project" value="TreeGrafter"/>
</dbReference>
<feature type="transmembrane region" description="Helical" evidence="1">
    <location>
        <begin position="297"/>
        <end position="321"/>
    </location>
</feature>
<organism evidence="2 3">
    <name type="scientific">Hymenobacter aerilatus</name>
    <dbReference type="NCBI Taxonomy" id="2932251"/>
    <lineage>
        <taxon>Bacteria</taxon>
        <taxon>Pseudomonadati</taxon>
        <taxon>Bacteroidota</taxon>
        <taxon>Cytophagia</taxon>
        <taxon>Cytophagales</taxon>
        <taxon>Hymenobacteraceae</taxon>
        <taxon>Hymenobacter</taxon>
    </lineage>
</organism>
<dbReference type="PANTHER" id="PTHR18640:SF5">
    <property type="entry name" value="SODIUM_BILE ACID COTRANSPORTER 7"/>
    <property type="match status" value="1"/>
</dbReference>
<evidence type="ECO:0000256" key="1">
    <source>
        <dbReference type="SAM" id="Phobius"/>
    </source>
</evidence>
<gene>
    <name evidence="2" type="ORF">MUN82_04865</name>
</gene>
<feature type="transmembrane region" description="Helical" evidence="1">
    <location>
        <begin position="147"/>
        <end position="170"/>
    </location>
</feature>
<feature type="transmembrane region" description="Helical" evidence="1">
    <location>
        <begin position="52"/>
        <end position="71"/>
    </location>
</feature>
<feature type="transmembrane region" description="Helical" evidence="1">
    <location>
        <begin position="182"/>
        <end position="200"/>
    </location>
</feature>
<keyword evidence="1" id="KW-1133">Transmembrane helix</keyword>
<dbReference type="KEGG" id="haei:MUN82_04865"/>
<accession>A0A8T9SXH3</accession>